<dbReference type="Gene3D" id="1.10.12.10">
    <property type="entry name" value="Lyase 2-enoyl-coa Hydratase, Chain A, domain 2"/>
    <property type="match status" value="1"/>
</dbReference>
<dbReference type="PANTHER" id="PTHR11941">
    <property type="entry name" value="ENOYL-COA HYDRATASE-RELATED"/>
    <property type="match status" value="1"/>
</dbReference>
<dbReference type="GO" id="GO:0005739">
    <property type="term" value="C:mitochondrion"/>
    <property type="evidence" value="ECO:0007669"/>
    <property type="project" value="TreeGrafter"/>
</dbReference>
<dbReference type="InterPro" id="IPR014748">
    <property type="entry name" value="Enoyl-CoA_hydra_C"/>
</dbReference>
<sequence length="203" mass="21241">PTAFSAGADLKERAAMSVTQAELFVAGLRDTFDRVANLPIPVIAAVEGVALGGGLELALAADWRVASSTATFGLPETSLAIIPGAGGTQRLPRLIGTGQATKLIMTGARVDGTTAYQLGMVEELVEPGSALEIAMAMAWKVATNGPVAVRAAKQAVRKGMEARTVKEALEMERKCYAQVLPTADRLEGLAAFRERRSPVYSGN</sequence>
<keyword evidence="2" id="KW-0456">Lyase</keyword>
<dbReference type="FunFam" id="1.10.12.10:FF:000001">
    <property type="entry name" value="Probable enoyl-CoA hydratase, mitochondrial"/>
    <property type="match status" value="1"/>
</dbReference>
<feature type="non-terminal residue" evidence="3">
    <location>
        <position position="1"/>
    </location>
</feature>
<evidence type="ECO:0000313" key="3">
    <source>
        <dbReference type="EMBL" id="CAG9294248.1"/>
    </source>
</evidence>
<proteinExistence type="inferred from homology"/>
<dbReference type="GO" id="GO:0006635">
    <property type="term" value="P:fatty acid beta-oxidation"/>
    <property type="evidence" value="ECO:0007669"/>
    <property type="project" value="TreeGrafter"/>
</dbReference>
<dbReference type="InterPro" id="IPR029045">
    <property type="entry name" value="ClpP/crotonase-like_dom_sf"/>
</dbReference>
<accession>A0A8J9XDE3</accession>
<dbReference type="EMBL" id="OU594950">
    <property type="protein sequence ID" value="CAG9294248.1"/>
    <property type="molecule type" value="Genomic_DNA"/>
</dbReference>
<gene>
    <name evidence="3" type="ORF">PTTT1_LOCUS54070</name>
</gene>
<dbReference type="SUPFAM" id="SSF52096">
    <property type="entry name" value="ClpP/crotonase"/>
    <property type="match status" value="1"/>
</dbReference>
<reference evidence="3" key="1">
    <citation type="submission" date="2022-02" db="EMBL/GenBank/DDBJ databases">
        <authorList>
            <person name="Giguere J D."/>
        </authorList>
    </citation>
    <scope>NUCLEOTIDE SEQUENCE</scope>
    <source>
        <strain evidence="3">CCAP 1055/1</strain>
    </source>
</reference>
<comment type="similarity">
    <text evidence="1">Belongs to the enoyl-CoA hydratase/isomerase family.</text>
</comment>
<dbReference type="InterPro" id="IPR001753">
    <property type="entry name" value="Enoyl-CoA_hydra/iso"/>
</dbReference>
<dbReference type="Proteomes" id="UP000836788">
    <property type="component" value="Chromosome 9"/>
</dbReference>
<evidence type="ECO:0008006" key="4">
    <source>
        <dbReference type="Google" id="ProtNLM"/>
    </source>
</evidence>
<dbReference type="AlphaFoldDB" id="A0A8J9XDE3"/>
<name>A0A8J9XDE3_PHATR</name>
<dbReference type="GO" id="GO:0016836">
    <property type="term" value="F:hydro-lyase activity"/>
    <property type="evidence" value="ECO:0007669"/>
    <property type="project" value="UniProtKB-ARBA"/>
</dbReference>
<evidence type="ECO:0000256" key="1">
    <source>
        <dbReference type="ARBA" id="ARBA00005254"/>
    </source>
</evidence>
<protein>
    <recommendedName>
        <fullName evidence="4">Enoyl-CoA hydratase</fullName>
    </recommendedName>
</protein>
<dbReference type="Pfam" id="PF00378">
    <property type="entry name" value="ECH_1"/>
    <property type="match status" value="1"/>
</dbReference>
<dbReference type="CDD" id="cd06558">
    <property type="entry name" value="crotonase-like"/>
    <property type="match status" value="1"/>
</dbReference>
<evidence type="ECO:0000256" key="2">
    <source>
        <dbReference type="ARBA" id="ARBA00023239"/>
    </source>
</evidence>
<dbReference type="PANTHER" id="PTHR11941:SF171">
    <property type="entry name" value="SD19268P"/>
    <property type="match status" value="1"/>
</dbReference>
<organism evidence="3">
    <name type="scientific">Phaeodactylum tricornutum</name>
    <name type="common">Diatom</name>
    <dbReference type="NCBI Taxonomy" id="2850"/>
    <lineage>
        <taxon>Eukaryota</taxon>
        <taxon>Sar</taxon>
        <taxon>Stramenopiles</taxon>
        <taxon>Ochrophyta</taxon>
        <taxon>Bacillariophyta</taxon>
        <taxon>Bacillariophyceae</taxon>
        <taxon>Bacillariophycidae</taxon>
        <taxon>Naviculales</taxon>
        <taxon>Phaeodactylaceae</taxon>
        <taxon>Phaeodactylum</taxon>
    </lineage>
</organism>
<dbReference type="Gene3D" id="3.90.226.10">
    <property type="entry name" value="2-enoyl-CoA Hydratase, Chain A, domain 1"/>
    <property type="match status" value="1"/>
</dbReference>